<sequence length="488" mass="51140">MTAPSLASSASRGASITLAGQLLRTGTSTIGLVVLARLLSPQDFGLVAMVAAVVGLGEVVRDLGLSTASIQARQLSGGQRSNLFWLSTSIGIALSVIIGSCASAIAGTYDEPRLAAIVPVLAATFTLNALGAQHRALANREMAFGKLAVIETAPPIVGLLVACVLAALGASYWSLVAQQVTIAALGAILAWLLVRWRPGMYARSERIGHLLTFGGNLVAVQLLGYLSRSIDTVVMGVKFGASALGMYDRAFQLVMLPLNQLNAPATRVALPVLSTLQDDARRYARYVEHGQRMLLYPILAILGLMSAVAPDLIEAVLGSQWSPASTYMRILIVGAAAQAASYATYWIFLSHGRTASNLKFALATRPIVIGSIVLGSLVGPLGIPAGYSIGLLILWPIGYAWVRSYQGVDASRLLRSGAIGIAVYLPAAGVGAVVSEVINPGESPWVGLAIGMTSYAAVAVASVALVPEARETWRDLGRRAFAVLRRSR</sequence>
<feature type="transmembrane region" description="Helical" evidence="7">
    <location>
        <begin position="114"/>
        <end position="132"/>
    </location>
</feature>
<dbReference type="CDD" id="cd13127">
    <property type="entry name" value="MATE_tuaB_like"/>
    <property type="match status" value="1"/>
</dbReference>
<feature type="transmembrane region" description="Helical" evidence="7">
    <location>
        <begin position="445"/>
        <end position="466"/>
    </location>
</feature>
<feature type="transmembrane region" description="Helical" evidence="7">
    <location>
        <begin position="293"/>
        <end position="310"/>
    </location>
</feature>
<dbReference type="EMBL" id="JAUHPW010000004">
    <property type="protein sequence ID" value="MDN4475430.1"/>
    <property type="molecule type" value="Genomic_DNA"/>
</dbReference>
<dbReference type="Proteomes" id="UP001172728">
    <property type="component" value="Unassembled WGS sequence"/>
</dbReference>
<comment type="caution">
    <text evidence="8">The sequence shown here is derived from an EMBL/GenBank/DDBJ whole genome shotgun (WGS) entry which is preliminary data.</text>
</comment>
<feature type="transmembrane region" description="Helical" evidence="7">
    <location>
        <begin position="414"/>
        <end position="433"/>
    </location>
</feature>
<comment type="similarity">
    <text evidence="2">Belongs to the polysaccharide synthase family.</text>
</comment>
<keyword evidence="5 7" id="KW-1133">Transmembrane helix</keyword>
<protein>
    <submittedName>
        <fullName evidence="8">Lipopolysaccharide biosynthesis protein</fullName>
    </submittedName>
</protein>
<accession>A0ABT8G8G5</accession>
<feature type="transmembrane region" description="Helical" evidence="7">
    <location>
        <begin position="144"/>
        <end position="170"/>
    </location>
</feature>
<dbReference type="PANTHER" id="PTHR30250:SF10">
    <property type="entry name" value="LIPOPOLYSACCHARIDE BIOSYNTHESIS PROTEIN WZXC"/>
    <property type="match status" value="1"/>
</dbReference>
<evidence type="ECO:0000256" key="4">
    <source>
        <dbReference type="ARBA" id="ARBA00022692"/>
    </source>
</evidence>
<evidence type="ECO:0000256" key="2">
    <source>
        <dbReference type="ARBA" id="ARBA00007430"/>
    </source>
</evidence>
<feature type="transmembrane region" description="Helical" evidence="7">
    <location>
        <begin position="360"/>
        <end position="379"/>
    </location>
</feature>
<dbReference type="RefSeq" id="WP_301132227.1">
    <property type="nucleotide sequence ID" value="NZ_JAUHPW010000004.1"/>
</dbReference>
<feature type="transmembrane region" description="Helical" evidence="7">
    <location>
        <begin position="385"/>
        <end position="402"/>
    </location>
</feature>
<dbReference type="InterPro" id="IPR050833">
    <property type="entry name" value="Poly_Biosynth_Transport"/>
</dbReference>
<keyword evidence="4 7" id="KW-0812">Transmembrane</keyword>
<feature type="transmembrane region" description="Helical" evidence="7">
    <location>
        <begin position="83"/>
        <end position="108"/>
    </location>
</feature>
<evidence type="ECO:0000256" key="1">
    <source>
        <dbReference type="ARBA" id="ARBA00004651"/>
    </source>
</evidence>
<feature type="transmembrane region" description="Helical" evidence="7">
    <location>
        <begin position="330"/>
        <end position="348"/>
    </location>
</feature>
<gene>
    <name evidence="8" type="ORF">QQX09_06135</name>
</gene>
<name>A0ABT8G8G5_9MICO</name>
<keyword evidence="3" id="KW-1003">Cell membrane</keyword>
<evidence type="ECO:0000313" key="8">
    <source>
        <dbReference type="EMBL" id="MDN4475430.1"/>
    </source>
</evidence>
<evidence type="ECO:0000256" key="7">
    <source>
        <dbReference type="SAM" id="Phobius"/>
    </source>
</evidence>
<evidence type="ECO:0000256" key="5">
    <source>
        <dbReference type="ARBA" id="ARBA00022989"/>
    </source>
</evidence>
<comment type="subcellular location">
    <subcellularLocation>
        <location evidence="1">Cell membrane</location>
        <topology evidence="1">Multi-pass membrane protein</topology>
    </subcellularLocation>
</comment>
<keyword evidence="6 7" id="KW-0472">Membrane</keyword>
<proteinExistence type="inferred from homology"/>
<feature type="transmembrane region" description="Helical" evidence="7">
    <location>
        <begin position="176"/>
        <end position="194"/>
    </location>
</feature>
<evidence type="ECO:0000256" key="3">
    <source>
        <dbReference type="ARBA" id="ARBA00022475"/>
    </source>
</evidence>
<evidence type="ECO:0000256" key="6">
    <source>
        <dbReference type="ARBA" id="ARBA00023136"/>
    </source>
</evidence>
<organism evidence="8 9">
    <name type="scientific">Demequina litoralis</name>
    <dbReference type="NCBI Taxonomy" id="3051660"/>
    <lineage>
        <taxon>Bacteria</taxon>
        <taxon>Bacillati</taxon>
        <taxon>Actinomycetota</taxon>
        <taxon>Actinomycetes</taxon>
        <taxon>Micrococcales</taxon>
        <taxon>Demequinaceae</taxon>
        <taxon>Demequina</taxon>
    </lineage>
</organism>
<evidence type="ECO:0000313" key="9">
    <source>
        <dbReference type="Proteomes" id="UP001172728"/>
    </source>
</evidence>
<keyword evidence="9" id="KW-1185">Reference proteome</keyword>
<dbReference type="PANTHER" id="PTHR30250">
    <property type="entry name" value="PST FAMILY PREDICTED COLANIC ACID TRANSPORTER"/>
    <property type="match status" value="1"/>
</dbReference>
<dbReference type="Pfam" id="PF13440">
    <property type="entry name" value="Polysacc_synt_3"/>
    <property type="match status" value="1"/>
</dbReference>
<reference evidence="8" key="1">
    <citation type="submission" date="2023-06" db="EMBL/GenBank/DDBJ databases">
        <title>Sysu t00192.</title>
        <authorList>
            <person name="Gao L."/>
            <person name="Fang B.-Z."/>
            <person name="Li W.-J."/>
        </authorList>
    </citation>
    <scope>NUCLEOTIDE SEQUENCE</scope>
    <source>
        <strain evidence="8">SYSU T00192</strain>
    </source>
</reference>